<dbReference type="GO" id="GO:0009055">
    <property type="term" value="F:electron transfer activity"/>
    <property type="evidence" value="ECO:0007669"/>
    <property type="project" value="InterPro"/>
</dbReference>
<reference evidence="3" key="2">
    <citation type="submission" date="2022-03" db="EMBL/GenBank/DDBJ databases">
        <title>Draft title - Genomic analysis of global carrot germplasm unveils the trajectory of domestication and the origin of high carotenoid orange carrot.</title>
        <authorList>
            <person name="Iorizzo M."/>
            <person name="Ellison S."/>
            <person name="Senalik D."/>
            <person name="Macko-Podgorni A."/>
            <person name="Grzebelus D."/>
            <person name="Bostan H."/>
            <person name="Rolling W."/>
            <person name="Curaba J."/>
            <person name="Simon P."/>
        </authorList>
    </citation>
    <scope>NUCLEOTIDE SEQUENCE</scope>
    <source>
        <tissue evidence="3">Leaf</tissue>
    </source>
</reference>
<evidence type="ECO:0000313" key="4">
    <source>
        <dbReference type="Proteomes" id="UP000077755"/>
    </source>
</evidence>
<dbReference type="EMBL" id="CP093350">
    <property type="protein sequence ID" value="WOH12897.1"/>
    <property type="molecule type" value="Genomic_DNA"/>
</dbReference>
<dbReference type="InterPro" id="IPR008972">
    <property type="entry name" value="Cupredoxin"/>
</dbReference>
<dbReference type="AlphaFoldDB" id="A0AAF0XT79"/>
<protein>
    <recommendedName>
        <fullName evidence="2">Phytocyanin domain-containing protein</fullName>
    </recommendedName>
</protein>
<reference evidence="3" key="1">
    <citation type="journal article" date="2016" name="Nat. Genet.">
        <title>A high-quality carrot genome assembly provides new insights into carotenoid accumulation and asterid genome evolution.</title>
        <authorList>
            <person name="Iorizzo M."/>
            <person name="Ellison S."/>
            <person name="Senalik D."/>
            <person name="Zeng P."/>
            <person name="Satapoomin P."/>
            <person name="Huang J."/>
            <person name="Bowman M."/>
            <person name="Iovene M."/>
            <person name="Sanseverino W."/>
            <person name="Cavagnaro P."/>
            <person name="Yildiz M."/>
            <person name="Macko-Podgorni A."/>
            <person name="Moranska E."/>
            <person name="Grzebelus E."/>
            <person name="Grzebelus D."/>
            <person name="Ashrafi H."/>
            <person name="Zheng Z."/>
            <person name="Cheng S."/>
            <person name="Spooner D."/>
            <person name="Van Deynze A."/>
            <person name="Simon P."/>
        </authorList>
    </citation>
    <scope>NUCLEOTIDE SEQUENCE</scope>
    <source>
        <tissue evidence="3">Leaf</tissue>
    </source>
</reference>
<dbReference type="PANTHER" id="PTHR34052">
    <property type="entry name" value="GLYCINE-RICH PROTEIN-LIKE"/>
    <property type="match status" value="1"/>
</dbReference>
<feature type="chain" id="PRO_5042018488" description="Phytocyanin domain-containing protein" evidence="1">
    <location>
        <begin position="26"/>
        <end position="153"/>
    </location>
</feature>
<evidence type="ECO:0000313" key="3">
    <source>
        <dbReference type="EMBL" id="WOH12897.1"/>
    </source>
</evidence>
<dbReference type="Proteomes" id="UP000077755">
    <property type="component" value="Chromosome 8"/>
</dbReference>
<accession>A0AAF0XT79</accession>
<evidence type="ECO:0000256" key="1">
    <source>
        <dbReference type="SAM" id="SignalP"/>
    </source>
</evidence>
<name>A0AAF0XT79_DAUCS</name>
<keyword evidence="1" id="KW-0732">Signal</keyword>
<organism evidence="3 4">
    <name type="scientific">Daucus carota subsp. sativus</name>
    <name type="common">Carrot</name>
    <dbReference type="NCBI Taxonomy" id="79200"/>
    <lineage>
        <taxon>Eukaryota</taxon>
        <taxon>Viridiplantae</taxon>
        <taxon>Streptophyta</taxon>
        <taxon>Embryophyta</taxon>
        <taxon>Tracheophyta</taxon>
        <taxon>Spermatophyta</taxon>
        <taxon>Magnoliopsida</taxon>
        <taxon>eudicotyledons</taxon>
        <taxon>Gunneridae</taxon>
        <taxon>Pentapetalae</taxon>
        <taxon>asterids</taxon>
        <taxon>campanulids</taxon>
        <taxon>Apiales</taxon>
        <taxon>Apiaceae</taxon>
        <taxon>Apioideae</taxon>
        <taxon>Scandiceae</taxon>
        <taxon>Daucinae</taxon>
        <taxon>Daucus</taxon>
        <taxon>Daucus sect. Daucus</taxon>
    </lineage>
</organism>
<dbReference type="InterPro" id="IPR003245">
    <property type="entry name" value="Phytocyanin_dom"/>
</dbReference>
<gene>
    <name evidence="3" type="ORF">DCAR_0832406</name>
</gene>
<dbReference type="Gene3D" id="2.60.40.420">
    <property type="entry name" value="Cupredoxins - blue copper proteins"/>
    <property type="match status" value="1"/>
</dbReference>
<evidence type="ECO:0000259" key="2">
    <source>
        <dbReference type="PROSITE" id="PS51485"/>
    </source>
</evidence>
<proteinExistence type="predicted"/>
<feature type="domain" description="Phytocyanin" evidence="2">
    <location>
        <begin position="37"/>
        <end position="151"/>
    </location>
</feature>
<keyword evidence="4" id="KW-1185">Reference proteome</keyword>
<dbReference type="Pfam" id="PF02298">
    <property type="entry name" value="Cu_bind_like"/>
    <property type="match status" value="1"/>
</dbReference>
<dbReference type="SUPFAM" id="SSF49503">
    <property type="entry name" value="Cupredoxins"/>
    <property type="match status" value="1"/>
</dbReference>
<dbReference type="PANTHER" id="PTHR34052:SF1">
    <property type="entry name" value="OS06G0216700 PROTEIN"/>
    <property type="match status" value="1"/>
</dbReference>
<feature type="signal peptide" evidence="1">
    <location>
        <begin position="1"/>
        <end position="25"/>
    </location>
</feature>
<dbReference type="PROSITE" id="PS51485">
    <property type="entry name" value="PHYTOCYANIN"/>
    <property type="match status" value="1"/>
</dbReference>
<sequence length="153" mass="17281">MAAFTFTNFVTLLVLTATLLAVAESNRNLPNYNQKSRQIIVGGDQKWRFGFNYTNWAIKQGPFYVNDTLVFKYDPPSNGTFPHNVYLLRNYQSFLNCDLKKAKKVADVTQGGGKGFKYVMKKQKPFYFACGVGNGLHCKVGLMKFSVIPLARC</sequence>